<accession>A0A6C0HEA9</accession>
<dbReference type="AlphaFoldDB" id="A0A6C0HEA9"/>
<organism evidence="1">
    <name type="scientific">viral metagenome</name>
    <dbReference type="NCBI Taxonomy" id="1070528"/>
    <lineage>
        <taxon>unclassified sequences</taxon>
        <taxon>metagenomes</taxon>
        <taxon>organismal metagenomes</taxon>
    </lineage>
</organism>
<name>A0A6C0HEA9_9ZZZZ</name>
<evidence type="ECO:0000313" key="1">
    <source>
        <dbReference type="EMBL" id="QHT78710.1"/>
    </source>
</evidence>
<sequence length="200" mass="22735">MNAPQQKKFKAVLIEDVTADNFTPSQRNNQSKDVMFDYSTPNSVHTLIRQKINNVYDSFVMTKVGQYQDMGIYKALVNSLLAGPSRFIVAIVPNDSTPMGSEKMLSSLRWVSFQTRTTDNIAKEFNGVQVYPQTYSINSQNNISDPVNLIEEKRSHFLYLPENLPIRIEVLKLKEDDSFARKGTVSSALELYQTVLTIEN</sequence>
<proteinExistence type="predicted"/>
<reference evidence="1" key="1">
    <citation type="journal article" date="2020" name="Nature">
        <title>Giant virus diversity and host interactions through global metagenomics.</title>
        <authorList>
            <person name="Schulz F."/>
            <person name="Roux S."/>
            <person name="Paez-Espino D."/>
            <person name="Jungbluth S."/>
            <person name="Walsh D.A."/>
            <person name="Denef V.J."/>
            <person name="McMahon K.D."/>
            <person name="Konstantinidis K.T."/>
            <person name="Eloe-Fadrosh E.A."/>
            <person name="Kyrpides N.C."/>
            <person name="Woyke T."/>
        </authorList>
    </citation>
    <scope>NUCLEOTIDE SEQUENCE</scope>
    <source>
        <strain evidence="1">GVMAG-M-3300023179-92</strain>
    </source>
</reference>
<protein>
    <submittedName>
        <fullName evidence="1">Uncharacterized protein</fullName>
    </submittedName>
</protein>
<dbReference type="EMBL" id="MN739935">
    <property type="protein sequence ID" value="QHT78710.1"/>
    <property type="molecule type" value="Genomic_DNA"/>
</dbReference>